<dbReference type="EMBL" id="FUHW01000044">
    <property type="protein sequence ID" value="SJM71824.1"/>
    <property type="molecule type" value="Genomic_DNA"/>
</dbReference>
<dbReference type="Proteomes" id="UP000195913">
    <property type="component" value="Unassembled WGS sequence"/>
</dbReference>
<keyword evidence="4" id="KW-1185">Reference proteome</keyword>
<keyword evidence="3" id="KW-0456">Lyase</keyword>
<name>A0A1R4GUN4_9MICC</name>
<sequence length="455" mass="48781">MGSDMDDGQDAGDERAESAATPGREPLPRTAALPILPLAPWQRAEQAAEDQEPASPEPATEPAHPDTANLDLADQGSSSLGTSTGGLPQLSPDAGPETRALPLAQALEREKVKESAQDLEKLLLGAKRTMRRREAAAAAGISLLSARKLWRALGFPNLGDDDVAFTEVDLEALRTIVGNVRSSVLTEEAAVSITRSIGQMTDRMVVWQIEALVEDMVQNQGVSDPEARRRLVDRLPDLVDPLEKLLVYSWRRQLNAAVHRLGVRAETGLASSEEGRDGSEDDAPLPLARAVGFADLVSYTSLSRRMNERTLAQTVQRFENKCAEIISIGGGRLVKTIGDEVLFIAETPQAGAQISLTLATEFANDDFLPKARVSIVWGRILSRLGDVYGPTVNLASRLTALADPGTVWTDSVTAGTLEGDDRFVLDPQPTTQVRGFGDINPVVLSMGEGAGLVLD</sequence>
<feature type="region of interest" description="Disordered" evidence="1">
    <location>
        <begin position="1"/>
        <end position="97"/>
    </location>
</feature>
<organism evidence="3 4">
    <name type="scientific">Arthrobacter rhombi</name>
    <dbReference type="NCBI Taxonomy" id="71253"/>
    <lineage>
        <taxon>Bacteria</taxon>
        <taxon>Bacillati</taxon>
        <taxon>Actinomycetota</taxon>
        <taxon>Actinomycetes</taxon>
        <taxon>Micrococcales</taxon>
        <taxon>Micrococcaceae</taxon>
        <taxon>Arthrobacter</taxon>
    </lineage>
</organism>
<dbReference type="GO" id="GO:0009190">
    <property type="term" value="P:cyclic nucleotide biosynthetic process"/>
    <property type="evidence" value="ECO:0007669"/>
    <property type="project" value="InterPro"/>
</dbReference>
<dbReference type="AlphaFoldDB" id="A0A1R4GUN4"/>
<evidence type="ECO:0000313" key="4">
    <source>
        <dbReference type="Proteomes" id="UP000195913"/>
    </source>
</evidence>
<dbReference type="RefSeq" id="WP_241895177.1">
    <property type="nucleotide sequence ID" value="NZ_FUHW01000044.1"/>
</dbReference>
<dbReference type="EC" id="4.6.1.1" evidence="3"/>
<gene>
    <name evidence="3" type="ORF">FM101_13895</name>
</gene>
<dbReference type="Pfam" id="PF00211">
    <property type="entry name" value="Guanylate_cyc"/>
    <property type="match status" value="1"/>
</dbReference>
<dbReference type="SUPFAM" id="SSF55073">
    <property type="entry name" value="Nucleotide cyclase"/>
    <property type="match status" value="1"/>
</dbReference>
<dbReference type="PROSITE" id="PS50125">
    <property type="entry name" value="GUANYLATE_CYCLASE_2"/>
    <property type="match status" value="1"/>
</dbReference>
<dbReference type="InterPro" id="IPR001054">
    <property type="entry name" value="A/G_cyclase"/>
</dbReference>
<reference evidence="3 4" key="1">
    <citation type="submission" date="2017-02" db="EMBL/GenBank/DDBJ databases">
        <authorList>
            <person name="Peterson S.W."/>
        </authorList>
    </citation>
    <scope>NUCLEOTIDE SEQUENCE [LARGE SCALE GENOMIC DNA]</scope>
    <source>
        <strain evidence="3 4">B Ar 00.02</strain>
    </source>
</reference>
<feature type="compositionally biased region" description="Acidic residues" evidence="1">
    <location>
        <begin position="1"/>
        <end position="11"/>
    </location>
</feature>
<evidence type="ECO:0000313" key="3">
    <source>
        <dbReference type="EMBL" id="SJM71824.1"/>
    </source>
</evidence>
<accession>A0A1R4GUN4</accession>
<evidence type="ECO:0000259" key="2">
    <source>
        <dbReference type="PROSITE" id="PS50125"/>
    </source>
</evidence>
<proteinExistence type="predicted"/>
<feature type="compositionally biased region" description="Low complexity" evidence="1">
    <location>
        <begin position="76"/>
        <end position="87"/>
    </location>
</feature>
<dbReference type="GO" id="GO:0004016">
    <property type="term" value="F:adenylate cyclase activity"/>
    <property type="evidence" value="ECO:0007669"/>
    <property type="project" value="UniProtKB-EC"/>
</dbReference>
<evidence type="ECO:0000256" key="1">
    <source>
        <dbReference type="SAM" id="MobiDB-lite"/>
    </source>
</evidence>
<dbReference type="Gene3D" id="3.30.70.1230">
    <property type="entry name" value="Nucleotide cyclase"/>
    <property type="match status" value="1"/>
</dbReference>
<dbReference type="CDD" id="cd07302">
    <property type="entry name" value="CHD"/>
    <property type="match status" value="1"/>
</dbReference>
<protein>
    <submittedName>
        <fullName evidence="3">Adenylate cyclase</fullName>
        <ecNumber evidence="3">4.6.1.1</ecNumber>
    </submittedName>
</protein>
<dbReference type="InterPro" id="IPR029787">
    <property type="entry name" value="Nucleotide_cyclase"/>
</dbReference>
<feature type="compositionally biased region" description="Low complexity" evidence="1">
    <location>
        <begin position="53"/>
        <end position="62"/>
    </location>
</feature>
<feature type="domain" description="Guanylate cyclase" evidence="2">
    <location>
        <begin position="290"/>
        <end position="399"/>
    </location>
</feature>
<dbReference type="GO" id="GO:0035556">
    <property type="term" value="P:intracellular signal transduction"/>
    <property type="evidence" value="ECO:0007669"/>
    <property type="project" value="InterPro"/>
</dbReference>